<protein>
    <submittedName>
        <fullName evidence="1">Uncharacterized protein</fullName>
    </submittedName>
</protein>
<sequence length="349" mass="38629">MAAGPLVQIGQDNTYVKDHASSGRLTIEYSRNPKEFALPNYIQIRPVQKQSGYYLKIDQRQAGRLVGGELTDYVWPDGHPRPKTRQNGMEFNFHDFFCIRRNFGQPIGDLAREQADFGVEDTQEGIQAQQAMTGRTLLVQQALDLSANWDAAHYMNVTSIPGVTGTWDTALSTNLFIKKSLNYGSKRILKSTLGKVRKKDLILVMNPTTAMAISETQELVDQIKQSQEAYGQVVQAEGRWSEWGIPDRLYGIKVVVEDSVMVTSPKGAATQTEEFVMADGIAYLLSRPGGLMAKGGGPSFSTATLFAKEEMTVQRKHDEYNRLLDLDVVDHVGVGLTSTAAGFAFRAVL</sequence>
<dbReference type="Proteomes" id="UP000318017">
    <property type="component" value="Chromosome"/>
</dbReference>
<evidence type="ECO:0000313" key="2">
    <source>
        <dbReference type="Proteomes" id="UP000318017"/>
    </source>
</evidence>
<dbReference type="EMBL" id="CP036298">
    <property type="protein sequence ID" value="QDV26347.1"/>
    <property type="molecule type" value="Genomic_DNA"/>
</dbReference>
<dbReference type="OrthoDB" id="9827300at2"/>
<dbReference type="RefSeq" id="WP_145082426.1">
    <property type="nucleotide sequence ID" value="NZ_CP036298.1"/>
</dbReference>
<gene>
    <name evidence="1" type="ORF">Q31a_47200</name>
</gene>
<dbReference type="AlphaFoldDB" id="A0A518GCS0"/>
<proteinExistence type="predicted"/>
<organism evidence="1 2">
    <name type="scientific">Aureliella helgolandensis</name>
    <dbReference type="NCBI Taxonomy" id="2527968"/>
    <lineage>
        <taxon>Bacteria</taxon>
        <taxon>Pseudomonadati</taxon>
        <taxon>Planctomycetota</taxon>
        <taxon>Planctomycetia</taxon>
        <taxon>Pirellulales</taxon>
        <taxon>Pirellulaceae</taxon>
        <taxon>Aureliella</taxon>
    </lineage>
</organism>
<accession>A0A518GCS0</accession>
<keyword evidence="2" id="KW-1185">Reference proteome</keyword>
<name>A0A518GCS0_9BACT</name>
<dbReference type="Gene3D" id="3.90.1690.10">
    <property type="entry name" value="phage-related protein like domain"/>
    <property type="match status" value="1"/>
</dbReference>
<dbReference type="InterPro" id="IPR053738">
    <property type="entry name" value="Lambda_capsid_assembly"/>
</dbReference>
<evidence type="ECO:0000313" key="1">
    <source>
        <dbReference type="EMBL" id="QDV26347.1"/>
    </source>
</evidence>
<dbReference type="KEGG" id="ahel:Q31a_47200"/>
<reference evidence="1 2" key="1">
    <citation type="submission" date="2019-02" db="EMBL/GenBank/DDBJ databases">
        <title>Deep-cultivation of Planctomycetes and their phenomic and genomic characterization uncovers novel biology.</title>
        <authorList>
            <person name="Wiegand S."/>
            <person name="Jogler M."/>
            <person name="Boedeker C."/>
            <person name="Pinto D."/>
            <person name="Vollmers J."/>
            <person name="Rivas-Marin E."/>
            <person name="Kohn T."/>
            <person name="Peeters S.H."/>
            <person name="Heuer A."/>
            <person name="Rast P."/>
            <person name="Oberbeckmann S."/>
            <person name="Bunk B."/>
            <person name="Jeske O."/>
            <person name="Meyerdierks A."/>
            <person name="Storesund J.E."/>
            <person name="Kallscheuer N."/>
            <person name="Luecker S."/>
            <person name="Lage O.M."/>
            <person name="Pohl T."/>
            <person name="Merkel B.J."/>
            <person name="Hornburger P."/>
            <person name="Mueller R.-W."/>
            <person name="Bruemmer F."/>
            <person name="Labrenz M."/>
            <person name="Spormann A.M."/>
            <person name="Op den Camp H."/>
            <person name="Overmann J."/>
            <person name="Amann R."/>
            <person name="Jetten M.S.M."/>
            <person name="Mascher T."/>
            <person name="Medema M.H."/>
            <person name="Devos D.P."/>
            <person name="Kaster A.-K."/>
            <person name="Ovreas L."/>
            <person name="Rohde M."/>
            <person name="Galperin M.Y."/>
            <person name="Jogler C."/>
        </authorList>
    </citation>
    <scope>NUCLEOTIDE SEQUENCE [LARGE SCALE GENOMIC DNA]</scope>
    <source>
        <strain evidence="1 2">Q31a</strain>
    </source>
</reference>